<dbReference type="InterPro" id="IPR025442">
    <property type="entry name" value="DUF4185"/>
</dbReference>
<evidence type="ECO:0000313" key="3">
    <source>
        <dbReference type="Proteomes" id="UP000309984"/>
    </source>
</evidence>
<accession>A0A7I7ZQ21</accession>
<proteinExistence type="predicted"/>
<dbReference type="InterPro" id="IPR036689">
    <property type="entry name" value="ESAT-6-like_sf"/>
</dbReference>
<dbReference type="Pfam" id="PF13810">
    <property type="entry name" value="DUF4185"/>
    <property type="match status" value="1"/>
</dbReference>
<dbReference type="SUPFAM" id="SSF140453">
    <property type="entry name" value="EsxAB dimer-like"/>
    <property type="match status" value="1"/>
</dbReference>
<evidence type="ECO:0000256" key="1">
    <source>
        <dbReference type="SAM" id="MobiDB-lite"/>
    </source>
</evidence>
<evidence type="ECO:0000313" key="2">
    <source>
        <dbReference type="EMBL" id="TLH73578.1"/>
    </source>
</evidence>
<dbReference type="Proteomes" id="UP000309984">
    <property type="component" value="Unassembled WGS sequence"/>
</dbReference>
<comment type="caution">
    <text evidence="2">The sequence shown here is derived from an EMBL/GenBank/DDBJ whole genome shotgun (WGS) entry which is preliminary data.</text>
</comment>
<sequence>MGPLSILKIRGTNPLTVVDGGRDLQRKAQDLDELIGKQVHAVQELEQDWKGKAANAARGQAYRNIEHQHRFHEIIDAMANAMIAGGQTLATLRDALLNWVSTVSQMFNVADDGVVTTRPPRTGGAWDNIAATFTKCTHNMIKAFMDQDQNLANSLKTIAGGNTPGNNPKPVPGFTPGIDPDGFNNGQIGFEQTMAGFGDPATGAGGVGVPNTNTDLSIMGMTPEGRLFTIQGDTGKGMNQDTKSGGPGTRPTREEGGGGNNNIIFWKMDDHGKWVVDEVVNDPFKPLKRSDGSDVDISTIPTSTFNANGKMYASVMNVNHWNGAPETRPRGESGWVTRSSELWVSGDGGKTWEKTGAEWANDNLNNPFQVQSFAPSQDGKYVYMYGTQDGRTNDGLHAARVLAGSVGNPNEYEYWNGTSFSPPGLDPNASPPLIKTPPGISGIGEPSVHFYENKVLLTFNDESGGIYTSSSSAADGSTGWTPTTKVVDQDGAYGAFQSPFSGGDSIDSTLSLWNRYGTALYQIENSDTKNLGAY</sequence>
<organism evidence="2 3">
    <name type="scientific">Mycolicibacterium phocaicum</name>
    <dbReference type="NCBI Taxonomy" id="319706"/>
    <lineage>
        <taxon>Bacteria</taxon>
        <taxon>Bacillati</taxon>
        <taxon>Actinomycetota</taxon>
        <taxon>Actinomycetes</taxon>
        <taxon>Mycobacteriales</taxon>
        <taxon>Mycobacteriaceae</taxon>
        <taxon>Mycolicibacterium</taxon>
    </lineage>
</organism>
<name>A0A7I7ZQ21_9MYCO</name>
<gene>
    <name evidence="2" type="ORF">C1S79_04065</name>
</gene>
<dbReference type="EMBL" id="POTM01000013">
    <property type="protein sequence ID" value="TLH73578.1"/>
    <property type="molecule type" value="Genomic_DNA"/>
</dbReference>
<reference evidence="2 3" key="1">
    <citation type="submission" date="2018-01" db="EMBL/GenBank/DDBJ databases">
        <title>Comparative genomics of Mycobacterium mucogenicum and Mycobacterium neoaurum clade members emphasizing tRNA and non-coding RNA.</title>
        <authorList>
            <person name="Behra P.R.K."/>
            <person name="Pettersson B.M.F."/>
            <person name="Das S."/>
            <person name="Dasgupta S."/>
            <person name="Kirsebom L.A."/>
        </authorList>
    </citation>
    <scope>NUCLEOTIDE SEQUENCE [LARGE SCALE GENOMIC DNA]</scope>
    <source>
        <strain evidence="2 3">DSM 45104</strain>
    </source>
</reference>
<dbReference type="AlphaFoldDB" id="A0A7I7ZQ21"/>
<keyword evidence="3" id="KW-1185">Reference proteome</keyword>
<protein>
    <submittedName>
        <fullName evidence="2">Uncharacterized protein</fullName>
    </submittedName>
</protein>
<feature type="region of interest" description="Disordered" evidence="1">
    <location>
        <begin position="231"/>
        <end position="260"/>
    </location>
</feature>